<dbReference type="GeneID" id="89924307"/>
<evidence type="ECO:0000313" key="3">
    <source>
        <dbReference type="EMBL" id="KAK5172840.1"/>
    </source>
</evidence>
<gene>
    <name evidence="3" type="ORF">LTR77_002960</name>
</gene>
<evidence type="ECO:0000313" key="4">
    <source>
        <dbReference type="Proteomes" id="UP001337655"/>
    </source>
</evidence>
<sequence>MTDPRRPEYTGSNAFADSRGNKRPASRSPEPVQRQKQVRQNPPSGPTNGDPRQPARGLTSPQDKANTKSPDSRSSARDGLSSGRSTPQHPPKLSKPDAATTSGAATPTASMNGSLNPVVEALLDFTSQNAQHSALQASVRVRQQHYETTVKEYNAMKDQFKVFPAVQKSKTTARENSLKELKEAQQELADHVTSERGHMQKLAQVIGEAAKPQQPIINKEDFVSREMFNEMKKEMEELKKEISGVRAQHAGLKIDVGDVKNFNDTTVKSTVGQITRLQSSVGECNKSNKELDSKVLRLEASQRDVDRKVEALEQWKSETIETTSQLGTVRSDVKALQTANTKLFAWKPDADKVIGALSTLNTRVDAVAKQADSINEDVKALQSTRLPDNMDRETDQKLKERQAELEKRHGKTERDVERIGRLSAKSSEAATTALNKLHEMRATPNGQDSAHIKLKEDQVALESRQDGYDQTLGSLRKAVNKLSEDLGKLQAKVSISVTGRALQPGESVGPDGNNGDADGIYHAKRLSEQAVRTKDDQSEEDESGTQMAKAMLARFQGKQGSAPAGPEGQAGPSRPSSELYATRESVEELERQLDALRGIQEDGQDSMIQHIEDALGAIKTDMSELRTARETSVKEITVCKSDLSNVQARLQNVDFQLRQKVQTEVIDRLRHELQERAKGYTTIMDDLKKFKDQVMPMIHHQQVLVNQLQQQAQQPQQRQQQQQQQMRSSEGPRSHTPIHPQPAQSPITAQSPQLPNGRVPSPMVNGVQAPGVPMSHAHNPMQFMPQGAVQQLPPIQEQIIAQIQKMQMQLDQVVMISQHQKRRMDNLTTDEVVKCMLDQLANVWPHAKNYEASLFSIQKGCRELEERVTGMKTEMDGEIGKIDSALQNSRSAFEDLKADVKGLQASSGKRDEGLKASAEDVKKLSGDVRALQSFDLKKLEDDVSRIEERASKHEQNASRMHEALESLAELEAGFAEVRDSVANQQGHIEMLREFVES</sequence>
<dbReference type="RefSeq" id="XP_064661558.1">
    <property type="nucleotide sequence ID" value="XM_064800219.1"/>
</dbReference>
<dbReference type="PANTHER" id="PTHR23159:SF60">
    <property type="entry name" value="SPINDLE ASSEMBLY ABNORMAL PROTEIN 4"/>
    <property type="match status" value="1"/>
</dbReference>
<dbReference type="Proteomes" id="UP001337655">
    <property type="component" value="Unassembled WGS sequence"/>
</dbReference>
<feature type="compositionally biased region" description="Low complexity" evidence="2">
    <location>
        <begin position="706"/>
        <end position="725"/>
    </location>
</feature>
<feature type="region of interest" description="Disordered" evidence="2">
    <location>
        <begin position="706"/>
        <end position="770"/>
    </location>
</feature>
<protein>
    <submittedName>
        <fullName evidence="3">Uncharacterized protein</fullName>
    </submittedName>
</protein>
<reference evidence="3 4" key="1">
    <citation type="submission" date="2023-08" db="EMBL/GenBank/DDBJ databases">
        <title>Black Yeasts Isolated from many extreme environments.</title>
        <authorList>
            <person name="Coleine C."/>
            <person name="Stajich J.E."/>
            <person name="Selbmann L."/>
        </authorList>
    </citation>
    <scope>NUCLEOTIDE SEQUENCE [LARGE SCALE GENOMIC DNA]</scope>
    <source>
        <strain evidence="3 4">CCFEE 5935</strain>
    </source>
</reference>
<feature type="region of interest" description="Disordered" evidence="2">
    <location>
        <begin position="1"/>
        <end position="113"/>
    </location>
</feature>
<feature type="region of interest" description="Disordered" evidence="2">
    <location>
        <begin position="526"/>
        <end position="584"/>
    </location>
</feature>
<feature type="compositionally biased region" description="Basic and acidic residues" evidence="2">
    <location>
        <begin position="388"/>
        <end position="414"/>
    </location>
</feature>
<feature type="compositionally biased region" description="Polar residues" evidence="2">
    <location>
        <begin position="742"/>
        <end position="754"/>
    </location>
</feature>
<accession>A0AAV9PGX0</accession>
<feature type="compositionally biased region" description="Basic and acidic residues" evidence="2">
    <location>
        <begin position="526"/>
        <end position="536"/>
    </location>
</feature>
<feature type="coiled-coil region" evidence="1">
    <location>
        <begin position="936"/>
        <end position="963"/>
    </location>
</feature>
<dbReference type="EMBL" id="JAVRRT010000004">
    <property type="protein sequence ID" value="KAK5172840.1"/>
    <property type="molecule type" value="Genomic_DNA"/>
</dbReference>
<feature type="coiled-coil region" evidence="1">
    <location>
        <begin position="228"/>
        <end position="255"/>
    </location>
</feature>
<evidence type="ECO:0000256" key="1">
    <source>
        <dbReference type="SAM" id="Coils"/>
    </source>
</evidence>
<name>A0AAV9PGX0_9PEZI</name>
<proteinExistence type="predicted"/>
<keyword evidence="1" id="KW-0175">Coiled coil</keyword>
<evidence type="ECO:0000256" key="2">
    <source>
        <dbReference type="SAM" id="MobiDB-lite"/>
    </source>
</evidence>
<organism evidence="3 4">
    <name type="scientific">Saxophila tyrrhenica</name>
    <dbReference type="NCBI Taxonomy" id="1690608"/>
    <lineage>
        <taxon>Eukaryota</taxon>
        <taxon>Fungi</taxon>
        <taxon>Dikarya</taxon>
        <taxon>Ascomycota</taxon>
        <taxon>Pezizomycotina</taxon>
        <taxon>Dothideomycetes</taxon>
        <taxon>Dothideomycetidae</taxon>
        <taxon>Mycosphaerellales</taxon>
        <taxon>Extremaceae</taxon>
        <taxon>Saxophila</taxon>
    </lineage>
</organism>
<dbReference type="AlphaFoldDB" id="A0AAV9PGX0"/>
<feature type="region of interest" description="Disordered" evidence="2">
    <location>
        <begin position="384"/>
        <end position="414"/>
    </location>
</feature>
<feature type="compositionally biased region" description="Low complexity" evidence="2">
    <location>
        <begin position="98"/>
        <end position="110"/>
    </location>
</feature>
<feature type="compositionally biased region" description="Polar residues" evidence="2">
    <location>
        <begin position="59"/>
        <end position="69"/>
    </location>
</feature>
<comment type="caution">
    <text evidence="3">The sequence shown here is derived from an EMBL/GenBank/DDBJ whole genome shotgun (WGS) entry which is preliminary data.</text>
</comment>
<keyword evidence="4" id="KW-1185">Reference proteome</keyword>
<dbReference type="PANTHER" id="PTHR23159">
    <property type="entry name" value="CENTROSOMAL PROTEIN 2"/>
    <property type="match status" value="1"/>
</dbReference>